<feature type="transmembrane region" description="Helical" evidence="11">
    <location>
        <begin position="1219"/>
        <end position="1243"/>
    </location>
</feature>
<dbReference type="InterPro" id="IPR000834">
    <property type="entry name" value="Peptidase_M14"/>
</dbReference>
<feature type="chain" id="PRO_5043329691" description="Peptidase M14 domain-containing protein" evidence="12">
    <location>
        <begin position="23"/>
        <end position="1309"/>
    </location>
</feature>
<dbReference type="InterPro" id="IPR057246">
    <property type="entry name" value="CARBOXYPEPT_ZN_1"/>
</dbReference>
<dbReference type="Pfam" id="PF13620">
    <property type="entry name" value="CarboxypepD_reg"/>
    <property type="match status" value="2"/>
</dbReference>
<keyword evidence="5" id="KW-0479">Metal-binding</keyword>
<dbReference type="Pfam" id="PF00246">
    <property type="entry name" value="Peptidase_M14"/>
    <property type="match status" value="3"/>
</dbReference>
<evidence type="ECO:0000256" key="2">
    <source>
        <dbReference type="ARBA" id="ARBA00005988"/>
    </source>
</evidence>
<evidence type="ECO:0000313" key="14">
    <source>
        <dbReference type="EMBL" id="KAL0266575.1"/>
    </source>
</evidence>
<evidence type="ECO:0000256" key="12">
    <source>
        <dbReference type="SAM" id="SignalP"/>
    </source>
</evidence>
<evidence type="ECO:0000256" key="6">
    <source>
        <dbReference type="ARBA" id="ARBA00022801"/>
    </source>
</evidence>
<evidence type="ECO:0000256" key="8">
    <source>
        <dbReference type="ARBA" id="ARBA00023180"/>
    </source>
</evidence>
<evidence type="ECO:0000256" key="5">
    <source>
        <dbReference type="ARBA" id="ARBA00022723"/>
    </source>
</evidence>
<dbReference type="GO" id="GO:0006518">
    <property type="term" value="P:peptide metabolic process"/>
    <property type="evidence" value="ECO:0007669"/>
    <property type="project" value="TreeGrafter"/>
</dbReference>
<dbReference type="CDD" id="cd11308">
    <property type="entry name" value="Peptidase_M14NE-CP-C_like"/>
    <property type="match status" value="2"/>
</dbReference>
<gene>
    <name evidence="14" type="ORF">PYX00_009080</name>
</gene>
<dbReference type="SMART" id="SM00631">
    <property type="entry name" value="Zn_pept"/>
    <property type="match status" value="2"/>
</dbReference>
<reference evidence="14" key="1">
    <citation type="journal article" date="2024" name="Gigascience">
        <title>Chromosome-level genome of the poultry shaft louse Menopon gallinae provides insight into the host-switching and adaptive evolution of parasitic lice.</title>
        <authorList>
            <person name="Xu Y."/>
            <person name="Ma L."/>
            <person name="Liu S."/>
            <person name="Liang Y."/>
            <person name="Liu Q."/>
            <person name="He Z."/>
            <person name="Tian L."/>
            <person name="Duan Y."/>
            <person name="Cai W."/>
            <person name="Li H."/>
            <person name="Song F."/>
        </authorList>
    </citation>
    <scope>NUCLEOTIDE SEQUENCE</scope>
    <source>
        <strain evidence="14">Cailab_2023a</strain>
    </source>
</reference>
<evidence type="ECO:0000256" key="11">
    <source>
        <dbReference type="SAM" id="Phobius"/>
    </source>
</evidence>
<dbReference type="EMBL" id="JARGDH010000005">
    <property type="protein sequence ID" value="KAL0266575.1"/>
    <property type="molecule type" value="Genomic_DNA"/>
</dbReference>
<comment type="cofactor">
    <cofactor evidence="1">
        <name>Zn(2+)</name>
        <dbReference type="ChEBI" id="CHEBI:29105"/>
    </cofactor>
</comment>
<keyword evidence="12" id="KW-0732">Signal</keyword>
<evidence type="ECO:0000256" key="1">
    <source>
        <dbReference type="ARBA" id="ARBA00001947"/>
    </source>
</evidence>
<dbReference type="InterPro" id="IPR050753">
    <property type="entry name" value="Peptidase_M14_domain"/>
</dbReference>
<dbReference type="PROSITE" id="PS52035">
    <property type="entry name" value="PEPTIDASE_M14"/>
    <property type="match status" value="3"/>
</dbReference>
<feature type="region of interest" description="Disordered" evidence="10">
    <location>
        <begin position="1274"/>
        <end position="1309"/>
    </location>
</feature>
<feature type="signal peptide" evidence="12">
    <location>
        <begin position="1"/>
        <end position="22"/>
    </location>
</feature>
<proteinExistence type="inferred from homology"/>
<evidence type="ECO:0000259" key="13">
    <source>
        <dbReference type="PROSITE" id="PS52035"/>
    </source>
</evidence>
<dbReference type="PANTHER" id="PTHR11532:SF62">
    <property type="entry name" value="CARBOXYPEPTIDASE D"/>
    <property type="match status" value="1"/>
</dbReference>
<feature type="domain" description="Peptidase M14" evidence="13">
    <location>
        <begin position="40"/>
        <end position="338"/>
    </location>
</feature>
<evidence type="ECO:0000256" key="3">
    <source>
        <dbReference type="ARBA" id="ARBA00022645"/>
    </source>
</evidence>
<dbReference type="SUPFAM" id="SSF53187">
    <property type="entry name" value="Zn-dependent exopeptidases"/>
    <property type="match status" value="3"/>
</dbReference>
<accession>A0AAW2HA52</accession>
<keyword evidence="3" id="KW-0121">Carboxypeptidase</keyword>
<dbReference type="PRINTS" id="PR00765">
    <property type="entry name" value="CRBOXYPTASEA"/>
</dbReference>
<dbReference type="CDD" id="cd03868">
    <property type="entry name" value="M14_CPD_I"/>
    <property type="match status" value="1"/>
</dbReference>
<dbReference type="SUPFAM" id="SSF49464">
    <property type="entry name" value="Carboxypeptidase regulatory domain-like"/>
    <property type="match status" value="3"/>
</dbReference>
<feature type="active site" description="Proton donor/acceptor" evidence="9">
    <location>
        <position position="712"/>
    </location>
</feature>
<keyword evidence="7" id="KW-0862">Zinc</keyword>
<evidence type="ECO:0000256" key="7">
    <source>
        <dbReference type="ARBA" id="ARBA00022833"/>
    </source>
</evidence>
<keyword evidence="11" id="KW-0812">Transmembrane</keyword>
<organism evidence="14">
    <name type="scientific">Menopon gallinae</name>
    <name type="common">poultry shaft louse</name>
    <dbReference type="NCBI Taxonomy" id="328185"/>
    <lineage>
        <taxon>Eukaryota</taxon>
        <taxon>Metazoa</taxon>
        <taxon>Ecdysozoa</taxon>
        <taxon>Arthropoda</taxon>
        <taxon>Hexapoda</taxon>
        <taxon>Insecta</taxon>
        <taxon>Pterygota</taxon>
        <taxon>Neoptera</taxon>
        <taxon>Paraneoptera</taxon>
        <taxon>Psocodea</taxon>
        <taxon>Troctomorpha</taxon>
        <taxon>Phthiraptera</taxon>
        <taxon>Amblycera</taxon>
        <taxon>Menoponidae</taxon>
        <taxon>Menopon</taxon>
    </lineage>
</organism>
<dbReference type="GO" id="GO:0008270">
    <property type="term" value="F:zinc ion binding"/>
    <property type="evidence" value="ECO:0007669"/>
    <property type="project" value="InterPro"/>
</dbReference>
<dbReference type="InterPro" id="IPR008969">
    <property type="entry name" value="CarboxyPept-like_regulatory"/>
</dbReference>
<dbReference type="GO" id="GO:0004181">
    <property type="term" value="F:metallocarboxypeptidase activity"/>
    <property type="evidence" value="ECO:0007669"/>
    <property type="project" value="InterPro"/>
</dbReference>
<keyword evidence="8" id="KW-0325">Glycoprotein</keyword>
<comment type="caution">
    <text evidence="9">Lacks conserved residue(s) required for the propagation of feature annotation.</text>
</comment>
<feature type="domain" description="Peptidase M14" evidence="13">
    <location>
        <begin position="845"/>
        <end position="1104"/>
    </location>
</feature>
<keyword evidence="11" id="KW-1133">Transmembrane helix</keyword>
<dbReference type="Gene3D" id="2.60.40.1120">
    <property type="entry name" value="Carboxypeptidase-like, regulatory domain"/>
    <property type="match status" value="3"/>
</dbReference>
<keyword evidence="6" id="KW-0378">Hydrolase</keyword>
<protein>
    <recommendedName>
        <fullName evidence="13">Peptidase M14 domain-containing protein</fullName>
    </recommendedName>
</protein>
<evidence type="ECO:0000256" key="9">
    <source>
        <dbReference type="PROSITE-ProRule" id="PRU01379"/>
    </source>
</evidence>
<feature type="active site" description="Proton donor/acceptor" evidence="9">
    <location>
        <position position="308"/>
    </location>
</feature>
<keyword evidence="4" id="KW-0645">Protease</keyword>
<dbReference type="Gene3D" id="3.40.630.10">
    <property type="entry name" value="Zn peptidases"/>
    <property type="match status" value="3"/>
</dbReference>
<name>A0AAW2HA52_9NEOP</name>
<dbReference type="PROSITE" id="PS00132">
    <property type="entry name" value="CARBOXYPEPT_ZN_1"/>
    <property type="match status" value="2"/>
</dbReference>
<dbReference type="GO" id="GO:0016485">
    <property type="term" value="P:protein processing"/>
    <property type="evidence" value="ECO:0007669"/>
    <property type="project" value="TreeGrafter"/>
</dbReference>
<feature type="compositionally biased region" description="Low complexity" evidence="10">
    <location>
        <begin position="1291"/>
        <end position="1300"/>
    </location>
</feature>
<evidence type="ECO:0000256" key="4">
    <source>
        <dbReference type="ARBA" id="ARBA00022670"/>
    </source>
</evidence>
<sequence>MCNVYVLLICCLAVWQPFTSYSATTKGGYSELSKDINVPRYHHYEDLTNRLHEVSEKYPELVSLHSLGKSVKDRHIWAVEISENVKYRKFGEPMVKYVANMHGDEAVSREMVIYLMDYLLDNYGKDPRITTLINNTDIFLVPSMNPDGFENSQEGSCESLPEYVGRNNENGVDLNRDFPDQFDKDVEHQSERVREPETRALMKWIVENPFVLSGNLHGGDVVASYPFDNSPLTDFDCCFENPTPDDSWFKYAAEYYAKGNELMRNGQACSTEFEFKNGITNGAKWYFVDGGMQDFNYMRSNCFEITFELSCCKYPNASQLVRYWNLNRESLINFISLAHMGVKGVVKDDKNQPIEGAKIVVDGIDHDIVTSSRGEYWRLLVPGNYQIRAKAHGYQSSPLTGVVVGNVTDQAQTVDFILHPVNDLPQPKVDVSRPNFADKYGFVITPKFEYHHYDDLVKELTTLSKAYPQITQLYSIGTSVEGRELYVIEISDNPGVHEPGEPEFKYVGNMHGNEAVGRELLILLAKYLCENYLHDDRVTHIVNTTRIHILPSMNPDGFEKAKEGDEDGFVGRANAKDVDLNRNFPDQYGRTEENRIQQPETEAIINWIQAVPFVLSANLHGGSLVANYPFDDNAVEPRMPRPNYSPDNKIFQYLARVYSKAHPTMHLGLPCPKYQEERFPDGITNGAAWYYVSGGMQDYNYLNSNCFELTIEVGCYKYPNRTELPKYWLDNRESLLLFMEQVNRGVHGFVRSSAGNPIPKAVITVSGIKHTVTTAADGDYWRLLAPGSYNLTISAPGYEKVKAPVFVPDDKNGVSLNFTMIRDDPKEWSISEDFDIGANVPVHDRYLTQLELSDALEDLDKYDPSTSYFLARGNRIDMEIHSLKISREVAAPNEDKFNIGLMGGLFASEPVGREMLVRFARHLVYGYRSNDSTIMKILNNTVLRIIPGIDPGFDHIEMTCNPLSRSDEVGNQLMDTRTNNSIVHSLRSMLRTENFDLILSLHGGGFYIHYPTVNLNEETKNLHKIFASRYKNPNFQKHSEEGDSDFCDFSPNLHKKAIFDQLYQEFDTPVISAHISCCTYPSPSELTPLWRQNLEGLMNFISLANQGMVLQVVNEKGIPIRNAQVLLKAYEKKRSVTPNAAYYKVIVPPGEYYIEISAPGYEYKVEAITVHKNQITKSSVVLVTEEKAYDEAKHGSSVMHNSQESDGSVSENVMGLPRMVFIMLISWAALTLLCAIIGVVYCCERHRKRRNFNYRFSPIPEKSIFHKADKFSAAGDNTMPYYDEDEDDRASSSSEDIILSRSDRNWENR</sequence>
<dbReference type="FunFam" id="3.40.630.10:FF:000020">
    <property type="entry name" value="Carboxypeptidase D"/>
    <property type="match status" value="2"/>
</dbReference>
<comment type="caution">
    <text evidence="14">The sequence shown here is derived from an EMBL/GenBank/DDBJ whole genome shotgun (WGS) entry which is preliminary data.</text>
</comment>
<dbReference type="CDD" id="cd03858">
    <property type="entry name" value="M14_CP_N-E_like"/>
    <property type="match status" value="1"/>
</dbReference>
<dbReference type="PROSITE" id="PS00133">
    <property type="entry name" value="CARBOXYPEPT_ZN_2"/>
    <property type="match status" value="2"/>
</dbReference>
<comment type="similarity">
    <text evidence="2 9">Belongs to the peptidase M14 family.</text>
</comment>
<keyword evidence="11" id="KW-0472">Membrane</keyword>
<feature type="domain" description="Peptidase M14" evidence="13">
    <location>
        <begin position="449"/>
        <end position="742"/>
    </location>
</feature>
<dbReference type="InterPro" id="IPR057247">
    <property type="entry name" value="CARBOXYPEPT_ZN_2"/>
</dbReference>
<dbReference type="GO" id="GO:0005615">
    <property type="term" value="C:extracellular space"/>
    <property type="evidence" value="ECO:0007669"/>
    <property type="project" value="TreeGrafter"/>
</dbReference>
<dbReference type="PANTHER" id="PTHR11532">
    <property type="entry name" value="PROTEASE M14 CARBOXYPEPTIDASE"/>
    <property type="match status" value="1"/>
</dbReference>
<evidence type="ECO:0000256" key="10">
    <source>
        <dbReference type="SAM" id="MobiDB-lite"/>
    </source>
</evidence>